<feature type="non-terminal residue" evidence="1">
    <location>
        <position position="1"/>
    </location>
</feature>
<reference evidence="1" key="1">
    <citation type="submission" date="2021-06" db="EMBL/GenBank/DDBJ databases">
        <authorList>
            <person name="Kallberg Y."/>
            <person name="Tangrot J."/>
            <person name="Rosling A."/>
        </authorList>
    </citation>
    <scope>NUCLEOTIDE SEQUENCE</scope>
    <source>
        <strain evidence="1">UK204</strain>
    </source>
</reference>
<dbReference type="EMBL" id="CAJVPQ010012694">
    <property type="protein sequence ID" value="CAG8732757.1"/>
    <property type="molecule type" value="Genomic_DNA"/>
</dbReference>
<protein>
    <submittedName>
        <fullName evidence="1">11618_t:CDS:1</fullName>
    </submittedName>
</protein>
<sequence length="65" mass="7632">HCVMEFIKWSRNKNNKQNLVISYGTLSYIADKFLEALLGLEYNRIHGHEEQGNNFTNLLRIAHDL</sequence>
<organism evidence="1 2">
    <name type="scientific">Funneliformis caledonium</name>
    <dbReference type="NCBI Taxonomy" id="1117310"/>
    <lineage>
        <taxon>Eukaryota</taxon>
        <taxon>Fungi</taxon>
        <taxon>Fungi incertae sedis</taxon>
        <taxon>Mucoromycota</taxon>
        <taxon>Glomeromycotina</taxon>
        <taxon>Glomeromycetes</taxon>
        <taxon>Glomerales</taxon>
        <taxon>Glomeraceae</taxon>
        <taxon>Funneliformis</taxon>
    </lineage>
</organism>
<evidence type="ECO:0000313" key="1">
    <source>
        <dbReference type="EMBL" id="CAG8732757.1"/>
    </source>
</evidence>
<proteinExistence type="predicted"/>
<evidence type="ECO:0000313" key="2">
    <source>
        <dbReference type="Proteomes" id="UP000789570"/>
    </source>
</evidence>
<gene>
    <name evidence="1" type="ORF">FCALED_LOCUS15096</name>
</gene>
<keyword evidence="2" id="KW-1185">Reference proteome</keyword>
<accession>A0A9N9IEU6</accession>
<dbReference type="AlphaFoldDB" id="A0A9N9IEU6"/>
<dbReference type="Proteomes" id="UP000789570">
    <property type="component" value="Unassembled WGS sequence"/>
</dbReference>
<name>A0A9N9IEU6_9GLOM</name>
<comment type="caution">
    <text evidence="1">The sequence shown here is derived from an EMBL/GenBank/DDBJ whole genome shotgun (WGS) entry which is preliminary data.</text>
</comment>